<evidence type="ECO:0000256" key="2">
    <source>
        <dbReference type="ARBA" id="ARBA00023163"/>
    </source>
</evidence>
<gene>
    <name evidence="4" type="ORF">J2045_001947</name>
</gene>
<dbReference type="InterPro" id="IPR009061">
    <property type="entry name" value="DNA-bd_dom_put_sf"/>
</dbReference>
<comment type="caution">
    <text evidence="4">The sequence shown here is derived from an EMBL/GenBank/DDBJ whole genome shotgun (WGS) entry which is preliminary data.</text>
</comment>
<proteinExistence type="predicted"/>
<evidence type="ECO:0000313" key="5">
    <source>
        <dbReference type="Proteomes" id="UP001238496"/>
    </source>
</evidence>
<dbReference type="PROSITE" id="PS50937">
    <property type="entry name" value="HTH_MERR_2"/>
    <property type="match status" value="1"/>
</dbReference>
<accession>A0ABU0G6E3</accession>
<keyword evidence="5" id="KW-1185">Reference proteome</keyword>
<keyword evidence="4" id="KW-0238">DNA-binding</keyword>
<sequence length="93" mass="10192">MARLSFITRSRDLGLSMDAIRDMLQLASHNPDSGADADRIIGAQLATIRTKIRRLKKLQIELERLSEVATGNEGSRCRVLDALSDDDLPALSG</sequence>
<protein>
    <submittedName>
        <fullName evidence="4">DNA-binding transcriptional MerR regulator</fullName>
    </submittedName>
</protein>
<evidence type="ECO:0000313" key="4">
    <source>
        <dbReference type="EMBL" id="MDQ0420920.1"/>
    </source>
</evidence>
<feature type="domain" description="HTH merR-type" evidence="3">
    <location>
        <begin position="1"/>
        <end position="26"/>
    </location>
</feature>
<dbReference type="InterPro" id="IPR000551">
    <property type="entry name" value="MerR-type_HTH_dom"/>
</dbReference>
<dbReference type="Proteomes" id="UP001238496">
    <property type="component" value="Unassembled WGS sequence"/>
</dbReference>
<keyword evidence="2" id="KW-0804">Transcription</keyword>
<dbReference type="Gene3D" id="1.10.1660.10">
    <property type="match status" value="1"/>
</dbReference>
<evidence type="ECO:0000259" key="3">
    <source>
        <dbReference type="PROSITE" id="PS50937"/>
    </source>
</evidence>
<dbReference type="Pfam" id="PF09278">
    <property type="entry name" value="MerR-DNA-bind"/>
    <property type="match status" value="1"/>
</dbReference>
<dbReference type="InterPro" id="IPR015358">
    <property type="entry name" value="Tscrpt_reg_MerR_DNA-bd"/>
</dbReference>
<keyword evidence="1" id="KW-0805">Transcription regulation</keyword>
<organism evidence="4 5">
    <name type="scientific">Peteryoungia aggregata LMG 23059</name>
    <dbReference type="NCBI Taxonomy" id="1368425"/>
    <lineage>
        <taxon>Bacteria</taxon>
        <taxon>Pseudomonadati</taxon>
        <taxon>Pseudomonadota</taxon>
        <taxon>Alphaproteobacteria</taxon>
        <taxon>Hyphomicrobiales</taxon>
        <taxon>Rhizobiaceae</taxon>
        <taxon>Peteryoungia</taxon>
    </lineage>
</organism>
<reference evidence="4 5" key="1">
    <citation type="submission" date="2023-07" db="EMBL/GenBank/DDBJ databases">
        <title>Genomic Encyclopedia of Type Strains, Phase IV (KMG-IV): sequencing the most valuable type-strain genomes for metagenomic binning, comparative biology and taxonomic classification.</title>
        <authorList>
            <person name="Goeker M."/>
        </authorList>
    </citation>
    <scope>NUCLEOTIDE SEQUENCE [LARGE SCALE GENOMIC DNA]</scope>
    <source>
        <strain evidence="4 5">DSM 1111</strain>
    </source>
</reference>
<dbReference type="GO" id="GO:0003677">
    <property type="term" value="F:DNA binding"/>
    <property type="evidence" value="ECO:0007669"/>
    <property type="project" value="UniProtKB-KW"/>
</dbReference>
<name>A0ABU0G6E3_9HYPH</name>
<dbReference type="SUPFAM" id="SSF46955">
    <property type="entry name" value="Putative DNA-binding domain"/>
    <property type="match status" value="1"/>
</dbReference>
<dbReference type="EMBL" id="JAUSUW010000005">
    <property type="protein sequence ID" value="MDQ0420920.1"/>
    <property type="molecule type" value="Genomic_DNA"/>
</dbReference>
<evidence type="ECO:0000256" key="1">
    <source>
        <dbReference type="ARBA" id="ARBA00023015"/>
    </source>
</evidence>